<dbReference type="InterPro" id="IPR008979">
    <property type="entry name" value="Galactose-bd-like_sf"/>
</dbReference>
<dbReference type="Pfam" id="PF02837">
    <property type="entry name" value="Glyco_hydro_2_N"/>
    <property type="match status" value="1"/>
</dbReference>
<dbReference type="VEuPathDB" id="VectorBase:HLOH_064084"/>
<evidence type="ECO:0000256" key="6">
    <source>
        <dbReference type="ARBA" id="ARBA00023295"/>
    </source>
</evidence>
<dbReference type="InterPro" id="IPR036156">
    <property type="entry name" value="Beta-gal/glucu_dom_sf"/>
</dbReference>
<dbReference type="InterPro" id="IPR006101">
    <property type="entry name" value="Glyco_hydro_2"/>
</dbReference>
<dbReference type="GO" id="GO:0030246">
    <property type="term" value="F:carbohydrate binding"/>
    <property type="evidence" value="ECO:0007669"/>
    <property type="project" value="TreeGrafter"/>
</dbReference>
<feature type="domain" description="Glycoside hydrolase family 2 immunoglobulin-like beta-sandwich" evidence="8">
    <location>
        <begin position="267"/>
        <end position="325"/>
    </location>
</feature>
<evidence type="ECO:0000256" key="1">
    <source>
        <dbReference type="ARBA" id="ARBA00003025"/>
    </source>
</evidence>
<dbReference type="Proteomes" id="UP000821853">
    <property type="component" value="Chromosome 3"/>
</dbReference>
<protein>
    <recommendedName>
        <fullName evidence="4">Beta-glucuronidase</fullName>
        <ecNumber evidence="3">3.2.1.31</ecNumber>
    </recommendedName>
</protein>
<dbReference type="GO" id="GO:0019391">
    <property type="term" value="P:glucuronoside catabolic process"/>
    <property type="evidence" value="ECO:0007669"/>
    <property type="project" value="TreeGrafter"/>
</dbReference>
<dbReference type="PROSITE" id="PS00608">
    <property type="entry name" value="GLYCOSYL_HYDROL_F2_2"/>
    <property type="match status" value="1"/>
</dbReference>
<dbReference type="InterPro" id="IPR017853">
    <property type="entry name" value="GH"/>
</dbReference>
<dbReference type="AlphaFoldDB" id="A0A9J6FTL1"/>
<gene>
    <name evidence="11" type="ORF">HPB48_019707</name>
</gene>
<keyword evidence="7" id="KW-0732">Signal</keyword>
<organism evidence="11 12">
    <name type="scientific">Haemaphysalis longicornis</name>
    <name type="common">Bush tick</name>
    <dbReference type="NCBI Taxonomy" id="44386"/>
    <lineage>
        <taxon>Eukaryota</taxon>
        <taxon>Metazoa</taxon>
        <taxon>Ecdysozoa</taxon>
        <taxon>Arthropoda</taxon>
        <taxon>Chelicerata</taxon>
        <taxon>Arachnida</taxon>
        <taxon>Acari</taxon>
        <taxon>Parasitiformes</taxon>
        <taxon>Ixodida</taxon>
        <taxon>Ixodoidea</taxon>
        <taxon>Ixodidae</taxon>
        <taxon>Haemaphysalinae</taxon>
        <taxon>Haemaphysalis</taxon>
    </lineage>
</organism>
<comment type="function">
    <text evidence="1">Plays an important role in the degradation of dermatan and keratan sulfates.</text>
</comment>
<dbReference type="InterPro" id="IPR006102">
    <property type="entry name" value="Ig-like_GH2"/>
</dbReference>
<evidence type="ECO:0000256" key="2">
    <source>
        <dbReference type="ARBA" id="ARBA00007401"/>
    </source>
</evidence>
<dbReference type="Gene3D" id="3.20.20.80">
    <property type="entry name" value="Glycosidases"/>
    <property type="match status" value="1"/>
</dbReference>
<sequence length="642" mass="73088">MLSDGKQMLALSFLAALSGCYGHAASVLYPRESESREVKSLDGVWNFRLSSHWDPDEGFNKKWFQQPLSQTGPVIPMPVPSSFNDVTQNKTVRDFVGWAWYDVEPNQGRVFLRFGSAHYEARVYLNGLSVAAHVGGHLPFAAEVTGALHYGRKNLLTVAVNNTLSEETIPPGTLFQPDDPNRYPAGYYRLDVPFDFFNYAGIHRSVVLFTTPAFYIDDVLLETRNATEEMGGCPELFLSLCSSIFEHFVSRKYIIARQLVLICRKKKKRTTATFADEVYEYLVVHRPKLWWPVGMHSEPGYLYTAKLEVTGLGSSDVYYQKVGLRTVRVAGKQLLINDQPFYLLGFGKHEDSDIRGKGLDLALVVKDFNLIHWLGANSFRTSHYPYAEEIMDQADAQGIAVIDESPAVELRSFDDAMLEQHKERMQELVLRDRNRPSVILWSLANEPKSNKPEAGSYFARLADFVRKLDPTRPVTAALNKKYDQDKAGDHLDVIMHNNYPGWYDDTGSTDVIVPQILDEYEHMWERYRKPIMISEYGAGSVAGLHADPAFVFTEDYQTEAFGRFHRAFDELRARGFFFGEHVWNFADFMTAPAVGRVYGNRKGILTRNRQPKAAAKVIRCRYYKLANRTLPDDDAYCLPRGH</sequence>
<dbReference type="Pfam" id="PF00703">
    <property type="entry name" value="Glyco_hydro_2"/>
    <property type="match status" value="1"/>
</dbReference>
<dbReference type="NCBIfam" id="NF007538">
    <property type="entry name" value="PRK10150.1"/>
    <property type="match status" value="1"/>
</dbReference>
<dbReference type="GO" id="GO:0004566">
    <property type="term" value="F:beta-glucuronidase activity"/>
    <property type="evidence" value="ECO:0007669"/>
    <property type="project" value="UniProtKB-EC"/>
</dbReference>
<evidence type="ECO:0000313" key="11">
    <source>
        <dbReference type="EMBL" id="KAH9369502.1"/>
    </source>
</evidence>
<proteinExistence type="inferred from homology"/>
<dbReference type="PRINTS" id="PR00132">
    <property type="entry name" value="GLHYDRLASE2"/>
</dbReference>
<feature type="domain" description="Glycosyl hydrolases family 2 sugar binding" evidence="10">
    <location>
        <begin position="106"/>
        <end position="212"/>
    </location>
</feature>
<evidence type="ECO:0000256" key="4">
    <source>
        <dbReference type="ARBA" id="ARBA00016205"/>
    </source>
</evidence>
<feature type="chain" id="PRO_5039897507" description="Beta-glucuronidase" evidence="7">
    <location>
        <begin position="25"/>
        <end position="642"/>
    </location>
</feature>
<evidence type="ECO:0000313" key="12">
    <source>
        <dbReference type="Proteomes" id="UP000821853"/>
    </source>
</evidence>
<comment type="caution">
    <text evidence="11">The sequence shown here is derived from an EMBL/GenBank/DDBJ whole genome shotgun (WGS) entry which is preliminary data.</text>
</comment>
<reference evidence="11 12" key="1">
    <citation type="journal article" date="2020" name="Cell">
        <title>Large-Scale Comparative Analyses of Tick Genomes Elucidate Their Genetic Diversity and Vector Capacities.</title>
        <authorList>
            <consortium name="Tick Genome and Microbiome Consortium (TIGMIC)"/>
            <person name="Jia N."/>
            <person name="Wang J."/>
            <person name="Shi W."/>
            <person name="Du L."/>
            <person name="Sun Y."/>
            <person name="Zhan W."/>
            <person name="Jiang J.F."/>
            <person name="Wang Q."/>
            <person name="Zhang B."/>
            <person name="Ji P."/>
            <person name="Bell-Sakyi L."/>
            <person name="Cui X.M."/>
            <person name="Yuan T.T."/>
            <person name="Jiang B.G."/>
            <person name="Yang W.F."/>
            <person name="Lam T.T."/>
            <person name="Chang Q.C."/>
            <person name="Ding S.J."/>
            <person name="Wang X.J."/>
            <person name="Zhu J.G."/>
            <person name="Ruan X.D."/>
            <person name="Zhao L."/>
            <person name="Wei J.T."/>
            <person name="Ye R.Z."/>
            <person name="Que T.C."/>
            <person name="Du C.H."/>
            <person name="Zhou Y.H."/>
            <person name="Cheng J.X."/>
            <person name="Dai P.F."/>
            <person name="Guo W.B."/>
            <person name="Han X.H."/>
            <person name="Huang E.J."/>
            <person name="Li L.F."/>
            <person name="Wei W."/>
            <person name="Gao Y.C."/>
            <person name="Liu J.Z."/>
            <person name="Shao H.Z."/>
            <person name="Wang X."/>
            <person name="Wang C.C."/>
            <person name="Yang T.C."/>
            <person name="Huo Q.B."/>
            <person name="Li W."/>
            <person name="Chen H.Y."/>
            <person name="Chen S.E."/>
            <person name="Zhou L.G."/>
            <person name="Ni X.B."/>
            <person name="Tian J.H."/>
            <person name="Sheng Y."/>
            <person name="Liu T."/>
            <person name="Pan Y.S."/>
            <person name="Xia L.Y."/>
            <person name="Li J."/>
            <person name="Zhao F."/>
            <person name="Cao W.C."/>
        </authorList>
    </citation>
    <scope>NUCLEOTIDE SEQUENCE [LARGE SCALE GENOMIC DNA]</scope>
    <source>
        <strain evidence="11">HaeL-2018</strain>
    </source>
</reference>
<dbReference type="InterPro" id="IPR006104">
    <property type="entry name" value="Glyco_hydro_2_N"/>
</dbReference>
<feature type="signal peptide" evidence="7">
    <location>
        <begin position="1"/>
        <end position="24"/>
    </location>
</feature>
<dbReference type="OMA" id="IHDHVGW"/>
<dbReference type="Pfam" id="PF02836">
    <property type="entry name" value="Glyco_hydro_2_C"/>
    <property type="match status" value="1"/>
</dbReference>
<keyword evidence="6" id="KW-0326">Glycosidase</keyword>
<dbReference type="FunFam" id="3.20.20.80:FF:000080">
    <property type="entry name" value="Beta-glucuronidase UidA"/>
    <property type="match status" value="1"/>
</dbReference>
<evidence type="ECO:0000256" key="5">
    <source>
        <dbReference type="ARBA" id="ARBA00022801"/>
    </source>
</evidence>
<dbReference type="InterPro" id="IPR006103">
    <property type="entry name" value="Glyco_hydro_2_cat"/>
</dbReference>
<dbReference type="SUPFAM" id="SSF49785">
    <property type="entry name" value="Galactose-binding domain-like"/>
    <property type="match status" value="1"/>
</dbReference>
<evidence type="ECO:0000259" key="10">
    <source>
        <dbReference type="Pfam" id="PF02837"/>
    </source>
</evidence>
<dbReference type="PANTHER" id="PTHR10066:SF67">
    <property type="entry name" value="BETA-GLUCURONIDASE"/>
    <property type="match status" value="1"/>
</dbReference>
<accession>A0A9J6FTL1</accession>
<dbReference type="EMBL" id="JABSTR010000005">
    <property type="protein sequence ID" value="KAH9369502.1"/>
    <property type="molecule type" value="Genomic_DNA"/>
</dbReference>
<dbReference type="PANTHER" id="PTHR10066">
    <property type="entry name" value="BETA-GLUCURONIDASE"/>
    <property type="match status" value="1"/>
</dbReference>
<dbReference type="PROSITE" id="PS51257">
    <property type="entry name" value="PROKAR_LIPOPROTEIN"/>
    <property type="match status" value="1"/>
</dbReference>
<dbReference type="Gene3D" id="2.60.120.260">
    <property type="entry name" value="Galactose-binding domain-like"/>
    <property type="match status" value="1"/>
</dbReference>
<evidence type="ECO:0000256" key="7">
    <source>
        <dbReference type="SAM" id="SignalP"/>
    </source>
</evidence>
<keyword evidence="12" id="KW-1185">Reference proteome</keyword>
<dbReference type="SUPFAM" id="SSF49303">
    <property type="entry name" value="beta-Galactosidase/glucuronidase domain"/>
    <property type="match status" value="1"/>
</dbReference>
<evidence type="ECO:0000259" key="8">
    <source>
        <dbReference type="Pfam" id="PF00703"/>
    </source>
</evidence>
<dbReference type="FunFam" id="2.60.120.260:FF:000027">
    <property type="entry name" value="Beta-glucuronidase"/>
    <property type="match status" value="1"/>
</dbReference>
<feature type="domain" description="Glycoside hydrolase family 2 catalytic" evidence="9">
    <location>
        <begin position="327"/>
        <end position="626"/>
    </location>
</feature>
<evidence type="ECO:0000259" key="9">
    <source>
        <dbReference type="Pfam" id="PF02836"/>
    </source>
</evidence>
<dbReference type="EC" id="3.2.1.31" evidence="3"/>
<evidence type="ECO:0000256" key="3">
    <source>
        <dbReference type="ARBA" id="ARBA00012761"/>
    </source>
</evidence>
<comment type="similarity">
    <text evidence="2">Belongs to the glycosyl hydrolase 2 family.</text>
</comment>
<dbReference type="SUPFAM" id="SSF51445">
    <property type="entry name" value="(Trans)glycosidases"/>
    <property type="match status" value="1"/>
</dbReference>
<dbReference type="Gene3D" id="2.60.40.10">
    <property type="entry name" value="Immunoglobulins"/>
    <property type="match status" value="1"/>
</dbReference>
<name>A0A9J6FTL1_HAELO</name>
<dbReference type="OrthoDB" id="408532at2759"/>
<dbReference type="InterPro" id="IPR023232">
    <property type="entry name" value="Glyco_hydro_2_AS"/>
</dbReference>
<dbReference type="InterPro" id="IPR013783">
    <property type="entry name" value="Ig-like_fold"/>
</dbReference>
<dbReference type="GO" id="GO:0005975">
    <property type="term" value="P:carbohydrate metabolic process"/>
    <property type="evidence" value="ECO:0007669"/>
    <property type="project" value="InterPro"/>
</dbReference>
<keyword evidence="5" id="KW-0378">Hydrolase</keyword>